<name>A0A5K3F1X6_MESCO</name>
<reference evidence="2" key="1">
    <citation type="submission" date="2019-11" db="UniProtKB">
        <authorList>
            <consortium name="WormBaseParasite"/>
        </authorList>
    </citation>
    <scope>IDENTIFICATION</scope>
</reference>
<evidence type="ECO:0000256" key="1">
    <source>
        <dbReference type="SAM" id="MobiDB-lite"/>
    </source>
</evidence>
<dbReference type="AlphaFoldDB" id="A0A5K3F1X6"/>
<organism evidence="2">
    <name type="scientific">Mesocestoides corti</name>
    <name type="common">Flatworm</name>
    <dbReference type="NCBI Taxonomy" id="53468"/>
    <lineage>
        <taxon>Eukaryota</taxon>
        <taxon>Metazoa</taxon>
        <taxon>Spiralia</taxon>
        <taxon>Lophotrochozoa</taxon>
        <taxon>Platyhelminthes</taxon>
        <taxon>Cestoda</taxon>
        <taxon>Eucestoda</taxon>
        <taxon>Cyclophyllidea</taxon>
        <taxon>Mesocestoididae</taxon>
        <taxon>Mesocestoides</taxon>
    </lineage>
</organism>
<dbReference type="WBParaSite" id="MCU_004780-RC">
    <property type="protein sequence ID" value="MCU_004780-RC"/>
    <property type="gene ID" value="MCU_004780"/>
</dbReference>
<sequence>MGHRTGLYSDEHGNLKLTVGKEHRTFDVKWNGEKYEVEIDGSRFTGRYLSNLTEDVNRLMHNHWTTAQPRPTHSLVDRVDERPCQPHPRDVSPFGLRNTMPQQGDDSRWDFFMCIG</sequence>
<feature type="region of interest" description="Disordered" evidence="1">
    <location>
        <begin position="80"/>
        <end position="102"/>
    </location>
</feature>
<protein>
    <submittedName>
        <fullName evidence="2">Non-specific protein-tyrosine kinase</fullName>
    </submittedName>
</protein>
<evidence type="ECO:0000313" key="2">
    <source>
        <dbReference type="WBParaSite" id="MCU_004780-RC"/>
    </source>
</evidence>
<accession>A0A5K3F1X6</accession>
<feature type="compositionally biased region" description="Basic and acidic residues" evidence="1">
    <location>
        <begin position="80"/>
        <end position="90"/>
    </location>
</feature>
<proteinExistence type="predicted"/>